<dbReference type="Proteomes" id="UP000241769">
    <property type="component" value="Unassembled WGS sequence"/>
</dbReference>
<comment type="caution">
    <text evidence="1">The sequence shown here is derived from an EMBL/GenBank/DDBJ whole genome shotgun (WGS) entry which is preliminary data.</text>
</comment>
<evidence type="ECO:0000313" key="2">
    <source>
        <dbReference type="Proteomes" id="UP000241769"/>
    </source>
</evidence>
<protein>
    <submittedName>
        <fullName evidence="1">Uncharacterized protein</fullName>
    </submittedName>
</protein>
<reference evidence="1 2" key="1">
    <citation type="journal article" date="2018" name="Genome Biol. Evol.">
        <title>Multiple Roots of Fruiting Body Formation in Amoebozoa.</title>
        <authorList>
            <person name="Hillmann F."/>
            <person name="Forbes G."/>
            <person name="Novohradska S."/>
            <person name="Ferling I."/>
            <person name="Riege K."/>
            <person name="Groth M."/>
            <person name="Westermann M."/>
            <person name="Marz M."/>
            <person name="Spaller T."/>
            <person name="Winckler T."/>
            <person name="Schaap P."/>
            <person name="Glockner G."/>
        </authorList>
    </citation>
    <scope>NUCLEOTIDE SEQUENCE [LARGE SCALE GENOMIC DNA]</scope>
    <source>
        <strain evidence="1 2">Jena</strain>
    </source>
</reference>
<dbReference type="InParanoid" id="A0A2P6NMX1"/>
<keyword evidence="2" id="KW-1185">Reference proteome</keyword>
<name>A0A2P6NMX1_9EUKA</name>
<dbReference type="AlphaFoldDB" id="A0A2P6NMX1"/>
<accession>A0A2P6NMX1</accession>
<proteinExistence type="predicted"/>
<sequence length="202" mass="23137">MYKFFFRVFQKTHPLNHHSVSLTLKCLLALSPVALTGRRPLFRRLKSRQFLTTFPAQTLFPRLTQSMSQEIAFGSELCGDQAKFSEETEDLDCSGLIPTRTISDLIFRCCTAEGSENSLREIGIFGDYLPPQKKRESPEYLPGTNDETSHHHNLHFCKWLTLSRPLSSQSFFPYATVLRKAAIERIFTSSYLREPNSNAKLP</sequence>
<organism evidence="1 2">
    <name type="scientific">Planoprotostelium fungivorum</name>
    <dbReference type="NCBI Taxonomy" id="1890364"/>
    <lineage>
        <taxon>Eukaryota</taxon>
        <taxon>Amoebozoa</taxon>
        <taxon>Evosea</taxon>
        <taxon>Variosea</taxon>
        <taxon>Cavosteliida</taxon>
        <taxon>Cavosteliaceae</taxon>
        <taxon>Planoprotostelium</taxon>
    </lineage>
</organism>
<gene>
    <name evidence="1" type="ORF">PROFUN_06919</name>
</gene>
<evidence type="ECO:0000313" key="1">
    <source>
        <dbReference type="EMBL" id="PRP85317.1"/>
    </source>
</evidence>
<dbReference type="EMBL" id="MDYQ01000047">
    <property type="protein sequence ID" value="PRP85317.1"/>
    <property type="molecule type" value="Genomic_DNA"/>
</dbReference>